<dbReference type="Pfam" id="PF13565">
    <property type="entry name" value="HTH_32"/>
    <property type="match status" value="1"/>
</dbReference>
<organism evidence="1 2">
    <name type="scientific">Geodia barretti</name>
    <name type="common">Barrett's horny sponge</name>
    <dbReference type="NCBI Taxonomy" id="519541"/>
    <lineage>
        <taxon>Eukaryota</taxon>
        <taxon>Metazoa</taxon>
        <taxon>Porifera</taxon>
        <taxon>Demospongiae</taxon>
        <taxon>Heteroscleromorpha</taxon>
        <taxon>Tetractinellida</taxon>
        <taxon>Astrophorina</taxon>
        <taxon>Geodiidae</taxon>
        <taxon>Geodia</taxon>
    </lineage>
</organism>
<accession>A0AA35WLT1</accession>
<evidence type="ECO:0008006" key="3">
    <source>
        <dbReference type="Google" id="ProtNLM"/>
    </source>
</evidence>
<evidence type="ECO:0000313" key="1">
    <source>
        <dbReference type="EMBL" id="CAI8025119.1"/>
    </source>
</evidence>
<name>A0AA35WLT1_GEOBA</name>
<protein>
    <recommendedName>
        <fullName evidence="3">Transposase</fullName>
    </recommendedName>
</protein>
<proteinExistence type="predicted"/>
<dbReference type="Proteomes" id="UP001174909">
    <property type="component" value="Unassembled WGS sequence"/>
</dbReference>
<keyword evidence="2" id="KW-1185">Reference proteome</keyword>
<dbReference type="EMBL" id="CASHTH010002120">
    <property type="protein sequence ID" value="CAI8025119.1"/>
    <property type="molecule type" value="Genomic_DNA"/>
</dbReference>
<dbReference type="InterPro" id="IPR009057">
    <property type="entry name" value="Homeodomain-like_sf"/>
</dbReference>
<gene>
    <name evidence="1" type="ORF">GBAR_LOCUS14543</name>
</gene>
<evidence type="ECO:0000313" key="2">
    <source>
        <dbReference type="Proteomes" id="UP001174909"/>
    </source>
</evidence>
<sequence>MVREKYGVRLTPEQRNQLEHLVRAGKSTARVTTRARILLKTDAGWAAPRVAEALDVAEGTVFRIKRRFAEAGLAGALQDRVQANRYRKLEDRGEAHLIALACSPAPEGHAHWTLRLLAGKVVELGLASSLSHETVRQRLKKTLSSRGRRKSGASPR</sequence>
<dbReference type="SUPFAM" id="SSF46689">
    <property type="entry name" value="Homeodomain-like"/>
    <property type="match status" value="1"/>
</dbReference>
<dbReference type="AlphaFoldDB" id="A0AA35WLT1"/>
<dbReference type="EMBL" id="CASHTH010002120">
    <property type="protein sequence ID" value="CAI8025118.1"/>
    <property type="molecule type" value="Genomic_DNA"/>
</dbReference>
<comment type="caution">
    <text evidence="1">The sequence shown here is derived from an EMBL/GenBank/DDBJ whole genome shotgun (WGS) entry which is preliminary data.</text>
</comment>
<reference evidence="1" key="1">
    <citation type="submission" date="2023-03" db="EMBL/GenBank/DDBJ databases">
        <authorList>
            <person name="Steffen K."/>
            <person name="Cardenas P."/>
        </authorList>
    </citation>
    <scope>NUCLEOTIDE SEQUENCE</scope>
</reference>